<dbReference type="GeneID" id="17305630"/>
<dbReference type="KEGG" id="gtt:GUITHDRAFT_136258"/>
<feature type="region of interest" description="Disordered" evidence="2">
    <location>
        <begin position="202"/>
        <end position="284"/>
    </location>
</feature>
<dbReference type="EnsemblProtists" id="EKX49079">
    <property type="protein sequence ID" value="EKX49079"/>
    <property type="gene ID" value="GUITHDRAFT_136258"/>
</dbReference>
<feature type="coiled-coil region" evidence="1">
    <location>
        <begin position="136"/>
        <end position="177"/>
    </location>
</feature>
<reference evidence="4" key="3">
    <citation type="submission" date="2016-03" db="UniProtKB">
        <authorList>
            <consortium name="EnsemblProtists"/>
        </authorList>
    </citation>
    <scope>IDENTIFICATION</scope>
</reference>
<feature type="compositionally biased region" description="Basic and acidic residues" evidence="2">
    <location>
        <begin position="263"/>
        <end position="284"/>
    </location>
</feature>
<reference evidence="5" key="2">
    <citation type="submission" date="2012-11" db="EMBL/GenBank/DDBJ databases">
        <authorList>
            <person name="Kuo A."/>
            <person name="Curtis B.A."/>
            <person name="Tanifuji G."/>
            <person name="Burki F."/>
            <person name="Gruber A."/>
            <person name="Irimia M."/>
            <person name="Maruyama S."/>
            <person name="Arias M.C."/>
            <person name="Ball S.G."/>
            <person name="Gile G.H."/>
            <person name="Hirakawa Y."/>
            <person name="Hopkins J.F."/>
            <person name="Rensing S.A."/>
            <person name="Schmutz J."/>
            <person name="Symeonidi A."/>
            <person name="Elias M."/>
            <person name="Eveleigh R.J."/>
            <person name="Herman E.K."/>
            <person name="Klute M.J."/>
            <person name="Nakayama T."/>
            <person name="Obornik M."/>
            <person name="Reyes-Prieto A."/>
            <person name="Armbrust E.V."/>
            <person name="Aves S.J."/>
            <person name="Beiko R.G."/>
            <person name="Coutinho P."/>
            <person name="Dacks J.B."/>
            <person name="Durnford D.G."/>
            <person name="Fast N.M."/>
            <person name="Green B.R."/>
            <person name="Grisdale C."/>
            <person name="Hempe F."/>
            <person name="Henrissat B."/>
            <person name="Hoppner M.P."/>
            <person name="Ishida K.-I."/>
            <person name="Kim E."/>
            <person name="Koreny L."/>
            <person name="Kroth P.G."/>
            <person name="Liu Y."/>
            <person name="Malik S.-B."/>
            <person name="Maier U.G."/>
            <person name="McRose D."/>
            <person name="Mock T."/>
            <person name="Neilson J.A."/>
            <person name="Onodera N.T."/>
            <person name="Poole A.M."/>
            <person name="Pritham E.J."/>
            <person name="Richards T.A."/>
            <person name="Rocap G."/>
            <person name="Roy S.W."/>
            <person name="Sarai C."/>
            <person name="Schaack S."/>
            <person name="Shirato S."/>
            <person name="Slamovits C.H."/>
            <person name="Spencer D.F."/>
            <person name="Suzuki S."/>
            <person name="Worden A.Z."/>
            <person name="Zauner S."/>
            <person name="Barry K."/>
            <person name="Bell C."/>
            <person name="Bharti A.K."/>
            <person name="Crow J.A."/>
            <person name="Grimwood J."/>
            <person name="Kramer R."/>
            <person name="Lindquist E."/>
            <person name="Lucas S."/>
            <person name="Salamov A."/>
            <person name="McFadden G.I."/>
            <person name="Lane C.E."/>
            <person name="Keeling P.J."/>
            <person name="Gray M.W."/>
            <person name="Grigoriev I.V."/>
            <person name="Archibald J.M."/>
        </authorList>
    </citation>
    <scope>NUCLEOTIDE SEQUENCE</scope>
    <source>
        <strain evidence="5">CCMP2712</strain>
    </source>
</reference>
<dbReference type="PaxDb" id="55529-EKX49079"/>
<evidence type="ECO:0000313" key="5">
    <source>
        <dbReference type="Proteomes" id="UP000011087"/>
    </source>
</evidence>
<reference evidence="3 5" key="1">
    <citation type="journal article" date="2012" name="Nature">
        <title>Algal genomes reveal evolutionary mosaicism and the fate of nucleomorphs.</title>
        <authorList>
            <consortium name="DOE Joint Genome Institute"/>
            <person name="Curtis B.A."/>
            <person name="Tanifuji G."/>
            <person name="Burki F."/>
            <person name="Gruber A."/>
            <person name="Irimia M."/>
            <person name="Maruyama S."/>
            <person name="Arias M.C."/>
            <person name="Ball S.G."/>
            <person name="Gile G.H."/>
            <person name="Hirakawa Y."/>
            <person name="Hopkins J.F."/>
            <person name="Kuo A."/>
            <person name="Rensing S.A."/>
            <person name="Schmutz J."/>
            <person name="Symeonidi A."/>
            <person name="Elias M."/>
            <person name="Eveleigh R.J."/>
            <person name="Herman E.K."/>
            <person name="Klute M.J."/>
            <person name="Nakayama T."/>
            <person name="Obornik M."/>
            <person name="Reyes-Prieto A."/>
            <person name="Armbrust E.V."/>
            <person name="Aves S.J."/>
            <person name="Beiko R.G."/>
            <person name="Coutinho P."/>
            <person name="Dacks J.B."/>
            <person name="Durnford D.G."/>
            <person name="Fast N.M."/>
            <person name="Green B.R."/>
            <person name="Grisdale C.J."/>
            <person name="Hempel F."/>
            <person name="Henrissat B."/>
            <person name="Hoppner M.P."/>
            <person name="Ishida K."/>
            <person name="Kim E."/>
            <person name="Koreny L."/>
            <person name="Kroth P.G."/>
            <person name="Liu Y."/>
            <person name="Malik S.B."/>
            <person name="Maier U.G."/>
            <person name="McRose D."/>
            <person name="Mock T."/>
            <person name="Neilson J.A."/>
            <person name="Onodera N.T."/>
            <person name="Poole A.M."/>
            <person name="Pritham E.J."/>
            <person name="Richards T.A."/>
            <person name="Rocap G."/>
            <person name="Roy S.W."/>
            <person name="Sarai C."/>
            <person name="Schaack S."/>
            <person name="Shirato S."/>
            <person name="Slamovits C.H."/>
            <person name="Spencer D.F."/>
            <person name="Suzuki S."/>
            <person name="Worden A.Z."/>
            <person name="Zauner S."/>
            <person name="Barry K."/>
            <person name="Bell C."/>
            <person name="Bharti A.K."/>
            <person name="Crow J.A."/>
            <person name="Grimwood J."/>
            <person name="Kramer R."/>
            <person name="Lindquist E."/>
            <person name="Lucas S."/>
            <person name="Salamov A."/>
            <person name="McFadden G.I."/>
            <person name="Lane C.E."/>
            <person name="Keeling P.J."/>
            <person name="Gray M.W."/>
            <person name="Grigoriev I.V."/>
            <person name="Archibald J.M."/>
        </authorList>
    </citation>
    <scope>NUCLEOTIDE SEQUENCE</scope>
    <source>
        <strain evidence="3 5">CCMP2712</strain>
    </source>
</reference>
<feature type="compositionally biased region" description="Basic and acidic residues" evidence="2">
    <location>
        <begin position="361"/>
        <end position="370"/>
    </location>
</feature>
<dbReference type="RefSeq" id="XP_005836059.1">
    <property type="nucleotide sequence ID" value="XM_005836002.1"/>
</dbReference>
<dbReference type="EMBL" id="JH992983">
    <property type="protein sequence ID" value="EKX49079.1"/>
    <property type="molecule type" value="Genomic_DNA"/>
</dbReference>
<feature type="compositionally biased region" description="Acidic residues" evidence="2">
    <location>
        <begin position="247"/>
        <end position="262"/>
    </location>
</feature>
<keyword evidence="5" id="KW-1185">Reference proteome</keyword>
<keyword evidence="1" id="KW-0175">Coiled coil</keyword>
<dbReference type="OMA" id="FHEISAG"/>
<evidence type="ECO:0000313" key="3">
    <source>
        <dbReference type="EMBL" id="EKX49079.1"/>
    </source>
</evidence>
<evidence type="ECO:0000256" key="2">
    <source>
        <dbReference type="SAM" id="MobiDB-lite"/>
    </source>
</evidence>
<dbReference type="Proteomes" id="UP000011087">
    <property type="component" value="Unassembled WGS sequence"/>
</dbReference>
<accession>L1JLM6</accession>
<dbReference type="AlphaFoldDB" id="L1JLM6"/>
<name>L1JLM6_GUITC</name>
<organism evidence="3">
    <name type="scientific">Guillardia theta (strain CCMP2712)</name>
    <name type="common">Cryptophyte</name>
    <dbReference type="NCBI Taxonomy" id="905079"/>
    <lineage>
        <taxon>Eukaryota</taxon>
        <taxon>Cryptophyceae</taxon>
        <taxon>Pyrenomonadales</taxon>
        <taxon>Geminigeraceae</taxon>
        <taxon>Guillardia</taxon>
    </lineage>
</organism>
<feature type="compositionally biased region" description="Polar residues" evidence="2">
    <location>
        <begin position="225"/>
        <end position="237"/>
    </location>
</feature>
<dbReference type="HOGENOM" id="CLU_477746_0_0_1"/>
<gene>
    <name evidence="3" type="ORF">GUITHDRAFT_136258</name>
</gene>
<dbReference type="STRING" id="905079.L1JLM6"/>
<sequence length="571" mass="65638">MELEGARSLDAFMRSHRHDAETSRQTSALILYRLNAKLEEERKKSAERAREVEELQKEVGERRQQETLLRAERDIERMLVAKARMLITEADVSRALALADYEQEVRTRERLAVKLHETEAKLSSEQEMFRHFLLLLEAEKLKTKELNRRVEGLEEAKMAAMEEAARQKRTISELQRSGEKQKRLFSAERRSLNKKILNIQLAGAAASSPSSSSPPRLKPAKRSLPEQTSASIPSSPASDLKASGNEEAGEEERERREEEEEETKQVRESLSPHEDDAQEVERTYEQLKALEDLYRDLQERNMRVEVELEQAKEEGRRREGALGAELEEIRIREQEVSKKLEESERRAGEQEEALVSVNESLRGEQEKVERLSSSLSSVEEQLEQAKQELSAAGQQLEDLSMRATELSLQASMLSKSLKETEGKRAEAEASLHAAQEDNKMLKKQVGWQQEEAREAEERISKLETEIRMKEILIKSLEIGERTELEVLVLGELNEIQVTMERKDLPSVACCVLISWVFREVPDLLVYESQCRVARRDGRMDWPTRLVQHVERLVQCLQRAVQVSNPLELLPC</sequence>
<feature type="compositionally biased region" description="Low complexity" evidence="2">
    <location>
        <begin position="204"/>
        <end position="215"/>
    </location>
</feature>
<proteinExistence type="predicted"/>
<protein>
    <submittedName>
        <fullName evidence="3 4">Uncharacterized protein</fullName>
    </submittedName>
</protein>
<feature type="region of interest" description="Disordered" evidence="2">
    <location>
        <begin position="335"/>
        <end position="374"/>
    </location>
</feature>
<feature type="compositionally biased region" description="Basic and acidic residues" evidence="2">
    <location>
        <begin position="335"/>
        <end position="349"/>
    </location>
</feature>
<evidence type="ECO:0000256" key="1">
    <source>
        <dbReference type="SAM" id="Coils"/>
    </source>
</evidence>
<evidence type="ECO:0000313" key="4">
    <source>
        <dbReference type="EnsemblProtists" id="EKX49079"/>
    </source>
</evidence>
<dbReference type="SUPFAM" id="SSF57997">
    <property type="entry name" value="Tropomyosin"/>
    <property type="match status" value="1"/>
</dbReference>